<comment type="caution">
    <text evidence="2">The sequence shown here is derived from an EMBL/GenBank/DDBJ whole genome shotgun (WGS) entry which is preliminary data.</text>
</comment>
<evidence type="ECO:0000313" key="3">
    <source>
        <dbReference type="Proteomes" id="UP001218218"/>
    </source>
</evidence>
<evidence type="ECO:0000256" key="1">
    <source>
        <dbReference type="SAM" id="MobiDB-lite"/>
    </source>
</evidence>
<accession>A0AAD7EF94</accession>
<feature type="compositionally biased region" description="Low complexity" evidence="1">
    <location>
        <begin position="23"/>
        <end position="34"/>
    </location>
</feature>
<sequence length="338" mass="37162">MSSRASTPVSDDDDFRSTMNAMAQSSPAAPAPAQKRNHRTMAGDNDDSNSDNEQRARTAPAPILANHNLVAATKLYADKKRLRVEQATELELFVNEPAPLREVKLLANLFAFGNELGKLVASKPGFEVSSDLNTNIVKYAPAVLLSSKITIYKGNGTTNILLAILKQYRFDMPAGLENIPADLEKVVEAVQDALTQRRSKIKKSIRGSLKPNKDGGYAPKEDHLNIFDLTQNIVKGTQCAVNVVLCARIALMRKVYCKHPGVKFLDELDKRLAKIRAEAKGDMKQVTRAFRHILTEDQDTHGAKTYELDENTVDTFQEGVDALIEAGAKDALGMRDDA</sequence>
<dbReference type="Proteomes" id="UP001218218">
    <property type="component" value="Unassembled WGS sequence"/>
</dbReference>
<evidence type="ECO:0000313" key="2">
    <source>
        <dbReference type="EMBL" id="KAJ7315744.1"/>
    </source>
</evidence>
<reference evidence="2" key="1">
    <citation type="submission" date="2023-03" db="EMBL/GenBank/DDBJ databases">
        <title>Massive genome expansion in bonnet fungi (Mycena s.s.) driven by repeated elements and novel gene families across ecological guilds.</title>
        <authorList>
            <consortium name="Lawrence Berkeley National Laboratory"/>
            <person name="Harder C.B."/>
            <person name="Miyauchi S."/>
            <person name="Viragh M."/>
            <person name="Kuo A."/>
            <person name="Thoen E."/>
            <person name="Andreopoulos B."/>
            <person name="Lu D."/>
            <person name="Skrede I."/>
            <person name="Drula E."/>
            <person name="Henrissat B."/>
            <person name="Morin E."/>
            <person name="Kohler A."/>
            <person name="Barry K."/>
            <person name="LaButti K."/>
            <person name="Morin E."/>
            <person name="Salamov A."/>
            <person name="Lipzen A."/>
            <person name="Mereny Z."/>
            <person name="Hegedus B."/>
            <person name="Baldrian P."/>
            <person name="Stursova M."/>
            <person name="Weitz H."/>
            <person name="Taylor A."/>
            <person name="Grigoriev I.V."/>
            <person name="Nagy L.G."/>
            <person name="Martin F."/>
            <person name="Kauserud H."/>
        </authorList>
    </citation>
    <scope>NUCLEOTIDE SEQUENCE</scope>
    <source>
        <strain evidence="2">CBHHK002</strain>
    </source>
</reference>
<feature type="region of interest" description="Disordered" evidence="1">
    <location>
        <begin position="1"/>
        <end position="61"/>
    </location>
</feature>
<dbReference type="AlphaFoldDB" id="A0AAD7EF94"/>
<proteinExistence type="predicted"/>
<organism evidence="2 3">
    <name type="scientific">Mycena albidolilacea</name>
    <dbReference type="NCBI Taxonomy" id="1033008"/>
    <lineage>
        <taxon>Eukaryota</taxon>
        <taxon>Fungi</taxon>
        <taxon>Dikarya</taxon>
        <taxon>Basidiomycota</taxon>
        <taxon>Agaricomycotina</taxon>
        <taxon>Agaricomycetes</taxon>
        <taxon>Agaricomycetidae</taxon>
        <taxon>Agaricales</taxon>
        <taxon>Marasmiineae</taxon>
        <taxon>Mycenaceae</taxon>
        <taxon>Mycena</taxon>
    </lineage>
</organism>
<protein>
    <submittedName>
        <fullName evidence="2">Uncharacterized protein</fullName>
    </submittedName>
</protein>
<name>A0AAD7EF94_9AGAR</name>
<gene>
    <name evidence="2" type="ORF">DFH08DRAFT_971765</name>
</gene>
<keyword evidence="3" id="KW-1185">Reference proteome</keyword>
<dbReference type="EMBL" id="JARIHO010000060">
    <property type="protein sequence ID" value="KAJ7315744.1"/>
    <property type="molecule type" value="Genomic_DNA"/>
</dbReference>